<keyword evidence="5 8" id="KW-0812">Transmembrane</keyword>
<dbReference type="InterPro" id="IPR050297">
    <property type="entry name" value="LipidA_mod_glycosyltrf_83"/>
</dbReference>
<dbReference type="InterPro" id="IPR038731">
    <property type="entry name" value="RgtA/B/C-like"/>
</dbReference>
<keyword evidence="4 10" id="KW-0808">Transferase</keyword>
<feature type="domain" description="Glycosyltransferase RgtA/B/C/D-like" evidence="9">
    <location>
        <begin position="91"/>
        <end position="245"/>
    </location>
</feature>
<dbReference type="PANTHER" id="PTHR33908:SF3">
    <property type="entry name" value="UNDECAPRENYL PHOSPHATE-ALPHA-4-AMINO-4-DEOXY-L-ARABINOSE ARABINOSYL TRANSFERASE"/>
    <property type="match status" value="1"/>
</dbReference>
<comment type="subcellular location">
    <subcellularLocation>
        <location evidence="1">Cell membrane</location>
        <topology evidence="1">Multi-pass membrane protein</topology>
    </subcellularLocation>
</comment>
<evidence type="ECO:0000256" key="6">
    <source>
        <dbReference type="ARBA" id="ARBA00022989"/>
    </source>
</evidence>
<keyword evidence="6 8" id="KW-1133">Transmembrane helix</keyword>
<keyword evidence="7 8" id="KW-0472">Membrane</keyword>
<evidence type="ECO:0000256" key="7">
    <source>
        <dbReference type="ARBA" id="ARBA00023136"/>
    </source>
</evidence>
<evidence type="ECO:0000256" key="1">
    <source>
        <dbReference type="ARBA" id="ARBA00004651"/>
    </source>
</evidence>
<dbReference type="GO" id="GO:0010041">
    <property type="term" value="P:response to iron(III) ion"/>
    <property type="evidence" value="ECO:0007669"/>
    <property type="project" value="TreeGrafter"/>
</dbReference>
<dbReference type="KEGG" id="kbs:EPA93_41425"/>
<keyword evidence="2" id="KW-1003">Cell membrane</keyword>
<evidence type="ECO:0000256" key="3">
    <source>
        <dbReference type="ARBA" id="ARBA00022676"/>
    </source>
</evidence>
<evidence type="ECO:0000313" key="10">
    <source>
        <dbReference type="EMBL" id="QBD82099.1"/>
    </source>
</evidence>
<evidence type="ECO:0000256" key="5">
    <source>
        <dbReference type="ARBA" id="ARBA00022692"/>
    </source>
</evidence>
<gene>
    <name evidence="10" type="ORF">EPA93_41425</name>
</gene>
<evidence type="ECO:0000313" key="11">
    <source>
        <dbReference type="Proteomes" id="UP000290365"/>
    </source>
</evidence>
<dbReference type="GO" id="GO:0005886">
    <property type="term" value="C:plasma membrane"/>
    <property type="evidence" value="ECO:0007669"/>
    <property type="project" value="UniProtKB-SubCell"/>
</dbReference>
<feature type="transmembrane region" description="Helical" evidence="8">
    <location>
        <begin position="29"/>
        <end position="50"/>
    </location>
</feature>
<sequence>MLIPSAESDANSETLLPLAQTIATKLRNWFFNSWELYIILAIAIIFRVYAADKVPFDEDQAGMLRLARDACLHGLWPASSNVSSTTILHGPISIYFLLLTSCFTENPLGGTLTTALWNVIGILITYLFMRRYYGRFPAAIATGLFAVTTGTVIYNRFIWQPSLIPPLTILLMFTLFWGAVERRQGWFAPAIALLGVMYQIHESSIYMVLPFAVALLLSTPGTIRKRDLALAGLALGLIFLPYLVWLRSSHFVDIYTLLAVSSSMPGINLHIYKDYIALLSPYIQSPSNLIDKLPDHPQSLLNGPGWSLSPVRYLLRLVHNTTPLLVISGGLLLLLNLLRPGGSRWMGPGWRRLLSWLHTGYMNPMKRGILLLLVWQGVLMLLLTRHTLFLYTHYTLFLLPGPFILAALGLDELLAYLHRHWHWWNRLAELTIRVFIVLTFCAYIIGSLTFIVDTQRGAFNADSSYPLYIYYTQYDAVKHATELAEQVADQQHIKQIYLLGNSGFRETLRYIAQGMRISPIVIDAETRQGGTCVALPDPRKGPGLLLVAPHTPLTDELIQHYTKAKFVAQIERAGGDPFKLYIVEARTPAASSGQGFANTLQLLDAQARRISPFKDWLVTQWSVTDAHEPSWRTNYQYTFEAGFNKTSQATGCTLTAVQAGMQLLVAFKLPQSAASPSSIEIKAKQLIFQSKPLHLGPLSFEVIKEQLASVRQLQTTAGKESISLPVF</sequence>
<protein>
    <submittedName>
        <fullName evidence="10">Glycosyltransferase family 39 protein</fullName>
    </submittedName>
</protein>
<evidence type="ECO:0000256" key="4">
    <source>
        <dbReference type="ARBA" id="ARBA00022679"/>
    </source>
</evidence>
<dbReference type="GO" id="GO:0016763">
    <property type="term" value="F:pentosyltransferase activity"/>
    <property type="evidence" value="ECO:0007669"/>
    <property type="project" value="TreeGrafter"/>
</dbReference>
<feature type="transmembrane region" description="Helical" evidence="8">
    <location>
        <begin position="430"/>
        <end position="452"/>
    </location>
</feature>
<feature type="transmembrane region" description="Helical" evidence="8">
    <location>
        <begin position="228"/>
        <end position="245"/>
    </location>
</feature>
<feature type="transmembrane region" description="Helical" evidence="8">
    <location>
        <begin position="397"/>
        <end position="418"/>
    </location>
</feature>
<dbReference type="Proteomes" id="UP000290365">
    <property type="component" value="Chromosome"/>
</dbReference>
<feature type="transmembrane region" description="Helical" evidence="8">
    <location>
        <begin position="369"/>
        <end position="391"/>
    </location>
</feature>
<keyword evidence="11" id="KW-1185">Reference proteome</keyword>
<dbReference type="OrthoDB" id="140092at2"/>
<evidence type="ECO:0000256" key="2">
    <source>
        <dbReference type="ARBA" id="ARBA00022475"/>
    </source>
</evidence>
<accession>A0A4P6K1W0</accession>
<name>A0A4P6K1W0_KTERU</name>
<keyword evidence="3" id="KW-0328">Glycosyltransferase</keyword>
<dbReference type="Pfam" id="PF13231">
    <property type="entry name" value="PMT_2"/>
    <property type="match status" value="1"/>
</dbReference>
<dbReference type="AlphaFoldDB" id="A0A4P6K1W0"/>
<organism evidence="10 11">
    <name type="scientific">Ktedonosporobacter rubrisoli</name>
    <dbReference type="NCBI Taxonomy" id="2509675"/>
    <lineage>
        <taxon>Bacteria</taxon>
        <taxon>Bacillati</taxon>
        <taxon>Chloroflexota</taxon>
        <taxon>Ktedonobacteria</taxon>
        <taxon>Ktedonobacterales</taxon>
        <taxon>Ktedonosporobacteraceae</taxon>
        <taxon>Ktedonosporobacter</taxon>
    </lineage>
</organism>
<feature type="transmembrane region" description="Helical" evidence="8">
    <location>
        <begin position="108"/>
        <end position="129"/>
    </location>
</feature>
<evidence type="ECO:0000259" key="9">
    <source>
        <dbReference type="Pfam" id="PF13231"/>
    </source>
</evidence>
<proteinExistence type="predicted"/>
<dbReference type="RefSeq" id="WP_129893168.1">
    <property type="nucleotide sequence ID" value="NZ_CP035758.1"/>
</dbReference>
<reference evidence="10 11" key="1">
    <citation type="submission" date="2019-01" db="EMBL/GenBank/DDBJ databases">
        <title>Ktedonosporobacter rubrisoli SCAWS-G2.</title>
        <authorList>
            <person name="Huang Y."/>
            <person name="Yan B."/>
        </authorList>
    </citation>
    <scope>NUCLEOTIDE SEQUENCE [LARGE SCALE GENOMIC DNA]</scope>
    <source>
        <strain evidence="10 11">SCAWS-G2</strain>
    </source>
</reference>
<feature type="transmembrane region" description="Helical" evidence="8">
    <location>
        <begin position="163"/>
        <end position="180"/>
    </location>
</feature>
<dbReference type="EMBL" id="CP035758">
    <property type="protein sequence ID" value="QBD82099.1"/>
    <property type="molecule type" value="Genomic_DNA"/>
</dbReference>
<feature type="transmembrane region" description="Helical" evidence="8">
    <location>
        <begin position="136"/>
        <end position="157"/>
    </location>
</feature>
<dbReference type="PANTHER" id="PTHR33908">
    <property type="entry name" value="MANNOSYLTRANSFERASE YKCB-RELATED"/>
    <property type="match status" value="1"/>
</dbReference>
<feature type="transmembrane region" description="Helical" evidence="8">
    <location>
        <begin position="192"/>
        <end position="216"/>
    </location>
</feature>
<dbReference type="GO" id="GO:0009103">
    <property type="term" value="P:lipopolysaccharide biosynthetic process"/>
    <property type="evidence" value="ECO:0007669"/>
    <property type="project" value="UniProtKB-ARBA"/>
</dbReference>
<evidence type="ECO:0000256" key="8">
    <source>
        <dbReference type="SAM" id="Phobius"/>
    </source>
</evidence>